<gene>
    <name evidence="2" type="ORF">GON04_23005</name>
</gene>
<name>A0A6N8J222_9BURK</name>
<comment type="caution">
    <text evidence="2">The sequence shown here is derived from an EMBL/GenBank/DDBJ whole genome shotgun (WGS) entry which is preliminary data.</text>
</comment>
<dbReference type="Proteomes" id="UP000469385">
    <property type="component" value="Unassembled WGS sequence"/>
</dbReference>
<dbReference type="AlphaFoldDB" id="A0A6N8J222"/>
<protein>
    <submittedName>
        <fullName evidence="2">Uncharacterized protein</fullName>
    </submittedName>
</protein>
<keyword evidence="1" id="KW-0472">Membrane</keyword>
<reference evidence="2 3" key="1">
    <citation type="submission" date="2019-12" db="EMBL/GenBank/DDBJ databases">
        <authorList>
            <person name="Huq M.A."/>
        </authorList>
    </citation>
    <scope>NUCLEOTIDE SEQUENCE [LARGE SCALE GENOMIC DNA]</scope>
    <source>
        <strain evidence="2 3">MAH-25</strain>
    </source>
</reference>
<organism evidence="2 3">
    <name type="scientific">Ramlibacter pinisoli</name>
    <dbReference type="NCBI Taxonomy" id="2682844"/>
    <lineage>
        <taxon>Bacteria</taxon>
        <taxon>Pseudomonadati</taxon>
        <taxon>Pseudomonadota</taxon>
        <taxon>Betaproteobacteria</taxon>
        <taxon>Burkholderiales</taxon>
        <taxon>Comamonadaceae</taxon>
        <taxon>Ramlibacter</taxon>
    </lineage>
</organism>
<evidence type="ECO:0000313" key="3">
    <source>
        <dbReference type="Proteomes" id="UP000469385"/>
    </source>
</evidence>
<feature type="transmembrane region" description="Helical" evidence="1">
    <location>
        <begin position="6"/>
        <end position="29"/>
    </location>
</feature>
<keyword evidence="3" id="KW-1185">Reference proteome</keyword>
<dbReference type="EMBL" id="WSEL01000009">
    <property type="protein sequence ID" value="MVQ32343.1"/>
    <property type="molecule type" value="Genomic_DNA"/>
</dbReference>
<keyword evidence="1" id="KW-0812">Transmembrane</keyword>
<evidence type="ECO:0000256" key="1">
    <source>
        <dbReference type="SAM" id="Phobius"/>
    </source>
</evidence>
<sequence>MGPFYILLHLMSFLAPAAFLALLLPLAARATLRATAGRSRLMLQAGLVFLAGAGVLGAGLWWFGADGRMATYGALVLVAAAVQWLTLRAWR</sequence>
<feature type="transmembrane region" description="Helical" evidence="1">
    <location>
        <begin position="41"/>
        <end position="63"/>
    </location>
</feature>
<proteinExistence type="predicted"/>
<keyword evidence="1" id="KW-1133">Transmembrane helix</keyword>
<feature type="transmembrane region" description="Helical" evidence="1">
    <location>
        <begin position="69"/>
        <end position="87"/>
    </location>
</feature>
<evidence type="ECO:0000313" key="2">
    <source>
        <dbReference type="EMBL" id="MVQ32343.1"/>
    </source>
</evidence>
<accession>A0A6N8J222</accession>
<dbReference type="RefSeq" id="WP_157400311.1">
    <property type="nucleotide sequence ID" value="NZ_WSEL01000009.1"/>
</dbReference>